<dbReference type="Proteomes" id="UP000002640">
    <property type="component" value="Unassembled WGS sequence"/>
</dbReference>
<evidence type="ECO:0000259" key="2">
    <source>
        <dbReference type="Pfam" id="PF09423"/>
    </source>
</evidence>
<keyword evidence="4" id="KW-1185">Reference proteome</keyword>
<dbReference type="PANTHER" id="PTHR37031">
    <property type="entry name" value="METALLOPHOSPHATASE BINDING DOMAIN PROTEIN"/>
    <property type="match status" value="1"/>
</dbReference>
<evidence type="ECO:0000313" key="3">
    <source>
        <dbReference type="EMBL" id="EGZ19200.1"/>
    </source>
</evidence>
<reference evidence="3 4" key="1">
    <citation type="journal article" date="2006" name="Science">
        <title>Phytophthora genome sequences uncover evolutionary origins and mechanisms of pathogenesis.</title>
        <authorList>
            <person name="Tyler B.M."/>
            <person name="Tripathy S."/>
            <person name="Zhang X."/>
            <person name="Dehal P."/>
            <person name="Jiang R.H."/>
            <person name="Aerts A."/>
            <person name="Arredondo F.D."/>
            <person name="Baxter L."/>
            <person name="Bensasson D."/>
            <person name="Beynon J.L."/>
            <person name="Chapman J."/>
            <person name="Damasceno C.M."/>
            <person name="Dorrance A.E."/>
            <person name="Dou D."/>
            <person name="Dickerman A.W."/>
            <person name="Dubchak I.L."/>
            <person name="Garbelotto M."/>
            <person name="Gijzen M."/>
            <person name="Gordon S.G."/>
            <person name="Govers F."/>
            <person name="Grunwald N.J."/>
            <person name="Huang W."/>
            <person name="Ivors K.L."/>
            <person name="Jones R.W."/>
            <person name="Kamoun S."/>
            <person name="Krampis K."/>
            <person name="Lamour K.H."/>
            <person name="Lee M.K."/>
            <person name="McDonald W.H."/>
            <person name="Medina M."/>
            <person name="Meijer H.J."/>
            <person name="Nordberg E.K."/>
            <person name="Maclean D.J."/>
            <person name="Ospina-Giraldo M.D."/>
            <person name="Morris P.F."/>
            <person name="Phuntumart V."/>
            <person name="Putnam N.H."/>
            <person name="Rash S."/>
            <person name="Rose J.K."/>
            <person name="Sakihama Y."/>
            <person name="Salamov A.A."/>
            <person name="Savidor A."/>
            <person name="Scheuring C.F."/>
            <person name="Smith B.M."/>
            <person name="Sobral B.W."/>
            <person name="Terry A."/>
            <person name="Torto-Alalibo T.A."/>
            <person name="Win J."/>
            <person name="Xu Z."/>
            <person name="Zhang H."/>
            <person name="Grigoriev I.V."/>
            <person name="Rokhsar D.S."/>
            <person name="Boore J.L."/>
        </authorList>
    </citation>
    <scope>NUCLEOTIDE SEQUENCE [LARGE SCALE GENOMIC DNA]</scope>
    <source>
        <strain evidence="3 4">P6497</strain>
    </source>
</reference>
<proteinExistence type="predicted"/>
<dbReference type="KEGG" id="psoj:PHYSODRAFT_491311"/>
<dbReference type="AlphaFoldDB" id="G4ZAK3"/>
<dbReference type="Pfam" id="PF09423">
    <property type="entry name" value="PhoD"/>
    <property type="match status" value="1"/>
</dbReference>
<evidence type="ECO:0000313" key="4">
    <source>
        <dbReference type="Proteomes" id="UP000002640"/>
    </source>
</evidence>
<dbReference type="InParanoid" id="G4ZAK3"/>
<dbReference type="InterPro" id="IPR018946">
    <property type="entry name" value="PhoD-like_MPP"/>
</dbReference>
<name>G4ZAK3_PHYSP</name>
<feature type="signal peptide" evidence="1">
    <location>
        <begin position="1"/>
        <end position="24"/>
    </location>
</feature>
<protein>
    <recommendedName>
        <fullName evidence="2">PhoD-like phosphatase metallophosphatase domain-containing protein</fullName>
    </recommendedName>
</protein>
<keyword evidence="1" id="KW-0732">Signal</keyword>
<dbReference type="STRING" id="1094619.G4ZAK3"/>
<dbReference type="GeneID" id="20656685"/>
<dbReference type="OMA" id="EHETYPG"/>
<sequence>MAGSRRVLALMCGALYVAADAVAAQVITGDVDDSLLLVVGDVTSSSARVLYDQVPSSASKLQVRVHQTMARTQEDLAGSAIGQTLDFTLSGSTEQPRVVGLENLEPGRRYVVQFEVDEPRETATVMFHTAREEQGDKCTDRVLVVSCDRYVDDHDDVLMQRLASDVEAHDYALDSPSVHFGMAHLGDQIYADAGELSIKVVALPLKEMEDKKFRRARFEEILNEFRGLYRETFGRKAAQRVLRIGAHWMIPDDHEIINNFNFELVQKAFQGAKNSLLSEEERERFVALQLHCRAGLQAYYEFQYQLYREFPWGSVDFLEDALGEILRAYPVYFAVEMQQVKLLFLDVRFERSFFEEEEDLPKLLQTWSQDDRSAAVVFASMPLFFQSVFSAAIAHVVEHETYPGMAEQRTGLEDLFRIFQGYNQRRLDSNEEVSPLLTPVFETAYSWARSPWCIEYERVFLGRNYG</sequence>
<dbReference type="InterPro" id="IPR029052">
    <property type="entry name" value="Metallo-depent_PP-like"/>
</dbReference>
<dbReference type="Gene3D" id="3.60.21.70">
    <property type="entry name" value="PhoD-like phosphatase"/>
    <property type="match status" value="1"/>
</dbReference>
<dbReference type="InterPro" id="IPR038607">
    <property type="entry name" value="PhoD-like_sf"/>
</dbReference>
<gene>
    <name evidence="3" type="ORF">PHYSODRAFT_491311</name>
</gene>
<accession>G4ZAK3</accession>
<dbReference type="PANTHER" id="PTHR37031:SF2">
    <property type="entry name" value="PHOD-LIKE PHOSPHATASE METALLOPHOSPHATASE DOMAIN-CONTAINING PROTEIN"/>
    <property type="match status" value="1"/>
</dbReference>
<feature type="domain" description="PhoD-like phosphatase metallophosphatase" evidence="2">
    <location>
        <begin position="182"/>
        <end position="314"/>
    </location>
</feature>
<dbReference type="RefSeq" id="XP_009521917.1">
    <property type="nucleotide sequence ID" value="XM_009523622.1"/>
</dbReference>
<feature type="chain" id="PRO_5003472015" description="PhoD-like phosphatase metallophosphatase domain-containing protein" evidence="1">
    <location>
        <begin position="25"/>
        <end position="466"/>
    </location>
</feature>
<dbReference type="EMBL" id="JH159153">
    <property type="protein sequence ID" value="EGZ19200.1"/>
    <property type="molecule type" value="Genomic_DNA"/>
</dbReference>
<dbReference type="SUPFAM" id="SSF56300">
    <property type="entry name" value="Metallo-dependent phosphatases"/>
    <property type="match status" value="1"/>
</dbReference>
<organism evidence="3 4">
    <name type="scientific">Phytophthora sojae (strain P6497)</name>
    <name type="common">Soybean stem and root rot agent</name>
    <name type="synonym">Phytophthora megasperma f. sp. glycines</name>
    <dbReference type="NCBI Taxonomy" id="1094619"/>
    <lineage>
        <taxon>Eukaryota</taxon>
        <taxon>Sar</taxon>
        <taxon>Stramenopiles</taxon>
        <taxon>Oomycota</taxon>
        <taxon>Peronosporomycetes</taxon>
        <taxon>Peronosporales</taxon>
        <taxon>Peronosporaceae</taxon>
        <taxon>Phytophthora</taxon>
    </lineage>
</organism>
<evidence type="ECO:0000256" key="1">
    <source>
        <dbReference type="SAM" id="SignalP"/>
    </source>
</evidence>